<organism evidence="3 4">
    <name type="scientific">Zafaria cholistanensis</name>
    <dbReference type="NCBI Taxonomy" id="1682741"/>
    <lineage>
        <taxon>Bacteria</taxon>
        <taxon>Bacillati</taxon>
        <taxon>Actinomycetota</taxon>
        <taxon>Actinomycetes</taxon>
        <taxon>Micrococcales</taxon>
        <taxon>Micrococcaceae</taxon>
        <taxon>Zafaria</taxon>
    </lineage>
</organism>
<dbReference type="EMBL" id="BKDJ01000001">
    <property type="protein sequence ID" value="GER21644.1"/>
    <property type="molecule type" value="Genomic_DNA"/>
</dbReference>
<sequence>MSEPAYRSLELPVLGTERIDTASERARVRGHAAGYAAGAARAAAGLAAARAELEAQAERRREAEQARAAAAVQALEAAAAGLNARMVDHLEQLTGLLAGAALDLAADLLGSGVLGDRARSALDRALAVPTDPPVHTVRLHPEDLAALSGLAGVPGQGPAGVVLVADPALARGDAVAEYDGGWIDARLGAAVARARAALQGEDW</sequence>
<keyword evidence="4" id="KW-1185">Reference proteome</keyword>
<dbReference type="RefSeq" id="WP_149955183.1">
    <property type="nucleotide sequence ID" value="NZ_BKDJ01000001.1"/>
</dbReference>
<comment type="caution">
    <text evidence="3">The sequence shown here is derived from an EMBL/GenBank/DDBJ whole genome shotgun (WGS) entry which is preliminary data.</text>
</comment>
<proteinExistence type="predicted"/>
<feature type="domain" description="Flagellar assembly protein FliH/Type III secretion system HrpE" evidence="2">
    <location>
        <begin position="71"/>
        <end position="187"/>
    </location>
</feature>
<dbReference type="AlphaFoldDB" id="A0A5A7NL13"/>
<evidence type="ECO:0000313" key="4">
    <source>
        <dbReference type="Proteomes" id="UP000325307"/>
    </source>
</evidence>
<dbReference type="Proteomes" id="UP000325307">
    <property type="component" value="Unassembled WGS sequence"/>
</dbReference>
<protein>
    <recommendedName>
        <fullName evidence="2">Flagellar assembly protein FliH/Type III secretion system HrpE domain-containing protein</fullName>
    </recommendedName>
</protein>
<evidence type="ECO:0000256" key="1">
    <source>
        <dbReference type="SAM" id="Coils"/>
    </source>
</evidence>
<dbReference type="InterPro" id="IPR018035">
    <property type="entry name" value="Flagellar_FliH/T3SS_HrpE"/>
</dbReference>
<evidence type="ECO:0000259" key="2">
    <source>
        <dbReference type="Pfam" id="PF02108"/>
    </source>
</evidence>
<gene>
    <name evidence="3" type="ORF">NCCP1664_01410</name>
</gene>
<name>A0A5A7NL13_9MICC</name>
<dbReference type="Pfam" id="PF02108">
    <property type="entry name" value="FliH"/>
    <property type="match status" value="1"/>
</dbReference>
<feature type="coiled-coil region" evidence="1">
    <location>
        <begin position="46"/>
        <end position="92"/>
    </location>
</feature>
<evidence type="ECO:0000313" key="3">
    <source>
        <dbReference type="EMBL" id="GER21644.1"/>
    </source>
</evidence>
<accession>A0A5A7NL13</accession>
<keyword evidence="1" id="KW-0175">Coiled coil</keyword>
<reference evidence="3 4" key="1">
    <citation type="submission" date="2019-09" db="EMBL/GenBank/DDBJ databases">
        <title>Arthrobacter zafarii sp. nov., a moderately thermotolerant and halotolerant actinobacterium isolated from Cholistan desert soil of Pakistan.</title>
        <authorList>
            <person name="Amin A."/>
            <person name="Ahmed I."/>
            <person name="Khalid N."/>
            <person name="Schumann P."/>
            <person name="Busse H.J."/>
            <person name="Khan I.U."/>
            <person name="Li S."/>
            <person name="Li W.J."/>
        </authorList>
    </citation>
    <scope>NUCLEOTIDE SEQUENCE [LARGE SCALE GENOMIC DNA]</scope>
    <source>
        <strain evidence="3 4">NCCP-1664</strain>
    </source>
</reference>